<organism evidence="1 2">
    <name type="scientific">Pleurodeles waltl</name>
    <name type="common">Iberian ribbed newt</name>
    <dbReference type="NCBI Taxonomy" id="8319"/>
    <lineage>
        <taxon>Eukaryota</taxon>
        <taxon>Metazoa</taxon>
        <taxon>Chordata</taxon>
        <taxon>Craniata</taxon>
        <taxon>Vertebrata</taxon>
        <taxon>Euteleostomi</taxon>
        <taxon>Amphibia</taxon>
        <taxon>Batrachia</taxon>
        <taxon>Caudata</taxon>
        <taxon>Salamandroidea</taxon>
        <taxon>Salamandridae</taxon>
        <taxon>Pleurodelinae</taxon>
        <taxon>Pleurodeles</taxon>
    </lineage>
</organism>
<proteinExistence type="predicted"/>
<protein>
    <submittedName>
        <fullName evidence="1">Uncharacterized protein</fullName>
    </submittedName>
</protein>
<sequence>MSNCDSTEDDPRRKVRRVALEKELIDLETVHKRTGTQKMWRELERMRLLLKCLDQDRAEYAILRLKHKFYLNNNLSGCMLVHQLRRRIYVGAVKMIRTGPSTRTETAADTAEAFRAFYSTLYASMDTLGGDVLKYLEDTALTPLSDAEAT</sequence>
<evidence type="ECO:0000313" key="2">
    <source>
        <dbReference type="Proteomes" id="UP001066276"/>
    </source>
</evidence>
<dbReference type="EMBL" id="JANPWB010000001">
    <property type="protein sequence ID" value="KAJ1213995.1"/>
    <property type="molecule type" value="Genomic_DNA"/>
</dbReference>
<keyword evidence="2" id="KW-1185">Reference proteome</keyword>
<accession>A0AAV7WIZ9</accession>
<name>A0AAV7WIZ9_PLEWA</name>
<reference evidence="1" key="1">
    <citation type="journal article" date="2022" name="bioRxiv">
        <title>Sequencing and chromosome-scale assembly of the giantPleurodeles waltlgenome.</title>
        <authorList>
            <person name="Brown T."/>
            <person name="Elewa A."/>
            <person name="Iarovenko S."/>
            <person name="Subramanian E."/>
            <person name="Araus A.J."/>
            <person name="Petzold A."/>
            <person name="Susuki M."/>
            <person name="Suzuki K.-i.T."/>
            <person name="Hayashi T."/>
            <person name="Toyoda A."/>
            <person name="Oliveira C."/>
            <person name="Osipova E."/>
            <person name="Leigh N.D."/>
            <person name="Simon A."/>
            <person name="Yun M.H."/>
        </authorList>
    </citation>
    <scope>NUCLEOTIDE SEQUENCE</scope>
    <source>
        <strain evidence="1">20211129_DDA</strain>
        <tissue evidence="1">Liver</tissue>
    </source>
</reference>
<comment type="caution">
    <text evidence="1">The sequence shown here is derived from an EMBL/GenBank/DDBJ whole genome shotgun (WGS) entry which is preliminary data.</text>
</comment>
<evidence type="ECO:0000313" key="1">
    <source>
        <dbReference type="EMBL" id="KAJ1213995.1"/>
    </source>
</evidence>
<dbReference type="AlphaFoldDB" id="A0AAV7WIZ9"/>
<dbReference type="Proteomes" id="UP001066276">
    <property type="component" value="Chromosome 1_1"/>
</dbReference>
<gene>
    <name evidence="1" type="ORF">NDU88_001623</name>
</gene>